<dbReference type="EMBL" id="MEVT01000011">
    <property type="protein sequence ID" value="OGC62907.1"/>
    <property type="molecule type" value="Genomic_DNA"/>
</dbReference>
<keyword evidence="6 7" id="KW-0961">Cell wall biogenesis/degradation</keyword>
<keyword evidence="5 7" id="KW-0456">Lyase</keyword>
<dbReference type="GO" id="GO:0005886">
    <property type="term" value="C:plasma membrane"/>
    <property type="evidence" value="ECO:0007669"/>
    <property type="project" value="UniProtKB-SubCell"/>
</dbReference>
<dbReference type="GO" id="GO:0009252">
    <property type="term" value="P:peptidoglycan biosynthetic process"/>
    <property type="evidence" value="ECO:0007669"/>
    <property type="project" value="UniProtKB-UniRule"/>
</dbReference>
<feature type="transmembrane region" description="Helical" evidence="7">
    <location>
        <begin position="28"/>
        <end position="48"/>
    </location>
</feature>
<evidence type="ECO:0000313" key="8">
    <source>
        <dbReference type="EMBL" id="OGC62907.1"/>
    </source>
</evidence>
<evidence type="ECO:0000256" key="2">
    <source>
        <dbReference type="ARBA" id="ARBA00022692"/>
    </source>
</evidence>
<dbReference type="Pfam" id="PF02618">
    <property type="entry name" value="YceG"/>
    <property type="match status" value="1"/>
</dbReference>
<comment type="function">
    <text evidence="7">Functions as a peptidoglycan terminase that cleaves nascent peptidoglycan strands endolytically to terminate their elongation.</text>
</comment>
<dbReference type="AlphaFoldDB" id="A0A1F4W0D8"/>
<evidence type="ECO:0000256" key="7">
    <source>
        <dbReference type="HAMAP-Rule" id="MF_02065"/>
    </source>
</evidence>
<protein>
    <recommendedName>
        <fullName evidence="7">Endolytic murein transglycosylase</fullName>
        <ecNumber evidence="7">4.2.2.29</ecNumber>
    </recommendedName>
    <alternativeName>
        <fullName evidence="7">Peptidoglycan lytic transglycosylase</fullName>
    </alternativeName>
    <alternativeName>
        <fullName evidence="7">Peptidoglycan polymerization terminase</fullName>
    </alternativeName>
</protein>
<gene>
    <name evidence="7" type="primary">mltG</name>
    <name evidence="8" type="ORF">A2264_03445</name>
</gene>
<keyword evidence="4 7" id="KW-0472">Membrane</keyword>
<keyword evidence="3 7" id="KW-1133">Transmembrane helix</keyword>
<feature type="site" description="Important for catalytic activity" evidence="7">
    <location>
        <position position="228"/>
    </location>
</feature>
<dbReference type="Gene3D" id="3.30.1490.480">
    <property type="entry name" value="Endolytic murein transglycosylase"/>
    <property type="match status" value="1"/>
</dbReference>
<dbReference type="PANTHER" id="PTHR30518:SF2">
    <property type="entry name" value="ENDOLYTIC MUREIN TRANSGLYCOSYLASE"/>
    <property type="match status" value="1"/>
</dbReference>
<proteinExistence type="inferred from homology"/>
<dbReference type="NCBIfam" id="TIGR00247">
    <property type="entry name" value="endolytic transglycosylase MltG"/>
    <property type="match status" value="1"/>
</dbReference>
<accession>A0A1F4W0D8</accession>
<keyword evidence="2 7" id="KW-0812">Transmembrane</keyword>
<dbReference type="InterPro" id="IPR003770">
    <property type="entry name" value="MLTG-like"/>
</dbReference>
<dbReference type="GO" id="GO:0008932">
    <property type="term" value="F:lytic endotransglycosylase activity"/>
    <property type="evidence" value="ECO:0007669"/>
    <property type="project" value="UniProtKB-UniRule"/>
</dbReference>
<evidence type="ECO:0000256" key="3">
    <source>
        <dbReference type="ARBA" id="ARBA00022989"/>
    </source>
</evidence>
<organism evidence="8 9">
    <name type="scientific">candidate division WWE3 bacterium RIFOXYA2_FULL_46_9</name>
    <dbReference type="NCBI Taxonomy" id="1802636"/>
    <lineage>
        <taxon>Bacteria</taxon>
        <taxon>Katanobacteria</taxon>
    </lineage>
</organism>
<evidence type="ECO:0000256" key="5">
    <source>
        <dbReference type="ARBA" id="ARBA00023239"/>
    </source>
</evidence>
<dbReference type="HAMAP" id="MF_02065">
    <property type="entry name" value="MltG"/>
    <property type="match status" value="1"/>
</dbReference>
<comment type="catalytic activity">
    <reaction evidence="7">
        <text>a peptidoglycan chain = a peptidoglycan chain with N-acetyl-1,6-anhydromuramyl-[peptide] at the reducing end + a peptidoglycan chain with N-acetylglucosamine at the non-reducing end.</text>
        <dbReference type="EC" id="4.2.2.29"/>
    </reaction>
</comment>
<keyword evidence="1 7" id="KW-1003">Cell membrane</keyword>
<evidence type="ECO:0000256" key="6">
    <source>
        <dbReference type="ARBA" id="ARBA00023316"/>
    </source>
</evidence>
<evidence type="ECO:0000256" key="1">
    <source>
        <dbReference type="ARBA" id="ARBA00022475"/>
    </source>
</evidence>
<comment type="subcellular location">
    <subcellularLocation>
        <location evidence="7">Cell membrane</location>
        <topology evidence="7">Single-pass membrane protein</topology>
    </subcellularLocation>
</comment>
<dbReference type="GO" id="GO:0071555">
    <property type="term" value="P:cell wall organization"/>
    <property type="evidence" value="ECO:0007669"/>
    <property type="project" value="UniProtKB-KW"/>
</dbReference>
<evidence type="ECO:0000313" key="9">
    <source>
        <dbReference type="Proteomes" id="UP000176614"/>
    </source>
</evidence>
<evidence type="ECO:0000256" key="4">
    <source>
        <dbReference type="ARBA" id="ARBA00023136"/>
    </source>
</evidence>
<dbReference type="Proteomes" id="UP000176614">
    <property type="component" value="Unassembled WGS sequence"/>
</dbReference>
<dbReference type="EC" id="4.2.2.29" evidence="7"/>
<dbReference type="PANTHER" id="PTHR30518">
    <property type="entry name" value="ENDOLYTIC MUREIN TRANSGLYCOSYLASE"/>
    <property type="match status" value="1"/>
</dbReference>
<name>A0A1F4W0D8_UNCKA</name>
<comment type="caution">
    <text evidence="8">The sequence shown here is derived from an EMBL/GenBank/DDBJ whole genome shotgun (WGS) entry which is preliminary data.</text>
</comment>
<comment type="similarity">
    <text evidence="7">Belongs to the transglycosylase MltG family.</text>
</comment>
<sequence length="362" mass="41568">MQNEINSSVPELDPNKYHILSNTAKKKLILIAIPVVFILLPILTFFYYKFAVLRPSPSIKEVRFQIQHGDSLPDIAQSLSEAKVLNSRFLFMVYLLSNNMADSIQAGIYTIPAGATVVDLAEMFQHGVNDTKVTFLEGWRVEEFARLAASKLDKVEYETFVEMAKPYEGYLFPDTYELALDTDEEQLLQILTTTFAKKTKDLILPSHEEELGLTKEQIIVMASLVEREVRLQEDREIVAGIMLKRLKEDMKLDVDATTQYVVAPNRLCNKYECVVTFDTMLDYSWWPHDLTEDELNLNSPYNTRKNKGLPPEPICSPSISAIEAVLKNSKTPYYFYLNDVQGNTHYATTLEEHNINIERYLR</sequence>
<reference evidence="8 9" key="1">
    <citation type="journal article" date="2016" name="Nat. Commun.">
        <title>Thousands of microbial genomes shed light on interconnected biogeochemical processes in an aquifer system.</title>
        <authorList>
            <person name="Anantharaman K."/>
            <person name="Brown C.T."/>
            <person name="Hug L.A."/>
            <person name="Sharon I."/>
            <person name="Castelle C.J."/>
            <person name="Probst A.J."/>
            <person name="Thomas B.C."/>
            <person name="Singh A."/>
            <person name="Wilkins M.J."/>
            <person name="Karaoz U."/>
            <person name="Brodie E.L."/>
            <person name="Williams K.H."/>
            <person name="Hubbard S.S."/>
            <person name="Banfield J.F."/>
        </authorList>
    </citation>
    <scope>NUCLEOTIDE SEQUENCE [LARGE SCALE GENOMIC DNA]</scope>
</reference>